<organism evidence="1">
    <name type="scientific">Mycobacterium leprae</name>
    <dbReference type="NCBI Taxonomy" id="1769"/>
    <lineage>
        <taxon>Bacteria</taxon>
        <taxon>Bacillati</taxon>
        <taxon>Actinomycetota</taxon>
        <taxon>Actinomycetes</taxon>
        <taxon>Mycobacteriales</taxon>
        <taxon>Mycobacteriaceae</taxon>
        <taxon>Mycobacterium</taxon>
    </lineage>
</organism>
<protein>
    <submittedName>
        <fullName evidence="1">U650m</fullName>
    </submittedName>
</protein>
<sequence length="53" mass="5709">MGITVCLVCLATDHEGIVVPSVDAVVVTVAEQKDTDERAQHRFRCCAASPLPR</sequence>
<dbReference type="EMBL" id="U15184">
    <property type="protein sequence ID" value="AAA63065.1"/>
    <property type="molecule type" value="Genomic_DNA"/>
</dbReference>
<accession>Q50105</accession>
<evidence type="ECO:0000313" key="1">
    <source>
        <dbReference type="EMBL" id="AAA63065.1"/>
    </source>
</evidence>
<reference evidence="1" key="2">
    <citation type="submission" date="1995-04" db="EMBL/GenBank/DDBJ databases">
        <authorList>
            <person name="Smith D.R."/>
        </authorList>
    </citation>
    <scope>NUCLEOTIDE SEQUENCE</scope>
</reference>
<dbReference type="AlphaFoldDB" id="Q50105"/>
<name>Q50105_MYCLR</name>
<reference evidence="1" key="1">
    <citation type="submission" date="1994-09" db="EMBL/GenBank/DDBJ databases">
        <authorList>
            <person name="Robison K."/>
        </authorList>
    </citation>
    <scope>NUCLEOTIDE SEQUENCE</scope>
</reference>
<dbReference type="Gene3D" id="2.30.30.440">
    <property type="entry name" value="Domain of unknown function DUF1918"/>
    <property type="match status" value="1"/>
</dbReference>
<proteinExistence type="predicted"/>